<name>A0A1Q2KYD0_9BACL</name>
<dbReference type="InterPro" id="IPR045247">
    <property type="entry name" value="Oye-like"/>
</dbReference>
<dbReference type="OrthoDB" id="9772736at2"/>
<sequence length="368" mass="39897">MSNNQNNELFMDTKIASQSLHNRIGLAPMTRTSALENGLATEEMAQYYANFARGGFGLILTEGTYTDELYSQGYLNQPGIATSEQRDAWKQVVDAVHGEGEKIFLQLMHAGALSQGNRFSEQTAGPSAIKPKGEQLGFYGGQGEFQTPKAMTETEIEDVIRGFAVAAKHAKQAGFDGVEIHGANGYVLDQFLTDYTNQREDEYGGSVENRLRLILQVTDAVRDAVGPEYPVGIRISQAKVNDANHKWANGEADAEVIFNSLKQAGVDYIHIAEPDAAAPAFGEEGPTLVELAKKYGNTFVIANGSAGSPEVATSLLGNGKADLVTIGKAALANQDWPNRAAQGEELETFDFQKYLLPKATLKTFEYQS</sequence>
<dbReference type="InterPro" id="IPR013785">
    <property type="entry name" value="Aldolase_TIM"/>
</dbReference>
<dbReference type="Gene3D" id="3.20.20.70">
    <property type="entry name" value="Aldolase class I"/>
    <property type="match status" value="1"/>
</dbReference>
<feature type="domain" description="NADH:flavin oxidoreductase/NADH oxidase N-terminal" evidence="1">
    <location>
        <begin position="8"/>
        <end position="346"/>
    </location>
</feature>
<proteinExistence type="predicted"/>
<dbReference type="PANTHER" id="PTHR22893">
    <property type="entry name" value="NADH OXIDOREDUCTASE-RELATED"/>
    <property type="match status" value="1"/>
</dbReference>
<evidence type="ECO:0000259" key="1">
    <source>
        <dbReference type="Pfam" id="PF00724"/>
    </source>
</evidence>
<dbReference type="SUPFAM" id="SSF51395">
    <property type="entry name" value="FMN-linked oxidoreductases"/>
    <property type="match status" value="1"/>
</dbReference>
<gene>
    <name evidence="2" type="ORF">B0X71_08530</name>
</gene>
<dbReference type="Pfam" id="PF00724">
    <property type="entry name" value="Oxidored_FMN"/>
    <property type="match status" value="1"/>
</dbReference>
<dbReference type="GO" id="GO:0010181">
    <property type="term" value="F:FMN binding"/>
    <property type="evidence" value="ECO:0007669"/>
    <property type="project" value="InterPro"/>
</dbReference>
<dbReference type="RefSeq" id="WP_077589020.1">
    <property type="nucleotide sequence ID" value="NZ_CP019640.1"/>
</dbReference>
<keyword evidence="3" id="KW-1185">Reference proteome</keyword>
<dbReference type="PANTHER" id="PTHR22893:SF91">
    <property type="entry name" value="NADPH DEHYDROGENASE 2-RELATED"/>
    <property type="match status" value="1"/>
</dbReference>
<dbReference type="Proteomes" id="UP000188184">
    <property type="component" value="Chromosome"/>
</dbReference>
<dbReference type="InterPro" id="IPR001155">
    <property type="entry name" value="OxRdtase_FMN_N"/>
</dbReference>
<evidence type="ECO:0000313" key="3">
    <source>
        <dbReference type="Proteomes" id="UP000188184"/>
    </source>
</evidence>
<dbReference type="CDD" id="cd02803">
    <property type="entry name" value="OYE_like_FMN_family"/>
    <property type="match status" value="1"/>
</dbReference>
<evidence type="ECO:0000313" key="2">
    <source>
        <dbReference type="EMBL" id="AQQ53136.1"/>
    </source>
</evidence>
<organism evidence="2 3">
    <name type="scientific">Planococcus lenghuensis</name>
    <dbReference type="NCBI Taxonomy" id="2213202"/>
    <lineage>
        <taxon>Bacteria</taxon>
        <taxon>Bacillati</taxon>
        <taxon>Bacillota</taxon>
        <taxon>Bacilli</taxon>
        <taxon>Bacillales</taxon>
        <taxon>Caryophanaceae</taxon>
        <taxon>Planococcus</taxon>
    </lineage>
</organism>
<accession>A0A1Q2KYD0</accession>
<dbReference type="GO" id="GO:0016491">
    <property type="term" value="F:oxidoreductase activity"/>
    <property type="evidence" value="ECO:0007669"/>
    <property type="project" value="InterPro"/>
</dbReference>
<dbReference type="EMBL" id="CP019640">
    <property type="protein sequence ID" value="AQQ53136.1"/>
    <property type="molecule type" value="Genomic_DNA"/>
</dbReference>
<reference evidence="2 3" key="1">
    <citation type="submission" date="2017-02" db="EMBL/GenBank/DDBJ databases">
        <title>The complete genomic sequence of a novel cold adapted crude oil-degrading bacterium Planococcus qaidamina Y42.</title>
        <authorList>
            <person name="Yang R."/>
        </authorList>
    </citation>
    <scope>NUCLEOTIDE SEQUENCE [LARGE SCALE GENOMIC DNA]</scope>
    <source>
        <strain evidence="2 3">Y42</strain>
    </source>
</reference>
<dbReference type="KEGG" id="pmar:B0X71_08530"/>
<protein>
    <submittedName>
        <fullName evidence="2">NADH:flavin oxidoreductase</fullName>
    </submittedName>
</protein>
<dbReference type="AlphaFoldDB" id="A0A1Q2KYD0"/>